<reference evidence="1" key="2">
    <citation type="submission" date="2025-09" db="UniProtKB">
        <authorList>
            <consortium name="Ensembl"/>
        </authorList>
    </citation>
    <scope>IDENTIFICATION</scope>
</reference>
<organism evidence="1 2">
    <name type="scientific">Serinus canaria</name>
    <name type="common">Island canary</name>
    <name type="synonym">Fringilla canaria</name>
    <dbReference type="NCBI Taxonomy" id="9135"/>
    <lineage>
        <taxon>Eukaryota</taxon>
        <taxon>Metazoa</taxon>
        <taxon>Chordata</taxon>
        <taxon>Craniata</taxon>
        <taxon>Vertebrata</taxon>
        <taxon>Euteleostomi</taxon>
        <taxon>Archelosauria</taxon>
        <taxon>Archosauria</taxon>
        <taxon>Dinosauria</taxon>
        <taxon>Saurischia</taxon>
        <taxon>Theropoda</taxon>
        <taxon>Coelurosauria</taxon>
        <taxon>Aves</taxon>
        <taxon>Neognathae</taxon>
        <taxon>Neoaves</taxon>
        <taxon>Telluraves</taxon>
        <taxon>Australaves</taxon>
        <taxon>Passeriformes</taxon>
        <taxon>Passeroidea</taxon>
        <taxon>Fringillidae</taxon>
        <taxon>Carduelinae</taxon>
        <taxon>Serinus</taxon>
    </lineage>
</organism>
<reference evidence="1" key="1">
    <citation type="submission" date="2025-08" db="UniProtKB">
        <authorList>
            <consortium name="Ensembl"/>
        </authorList>
    </citation>
    <scope>IDENTIFICATION</scope>
</reference>
<name>A0A8C9N1K4_SERCA</name>
<accession>A0A8C9N1K4</accession>
<dbReference type="Proteomes" id="UP000694409">
    <property type="component" value="Unassembled WGS sequence"/>
</dbReference>
<sequence>MVNSLWVCQARLISGISITLEPSPPQEGIKGQPQAGGAQLHLQPLALIPLFLGSLLAAMSRQCTVRSQARRNFSTASACIPNASSSSLCLHPALQAGSCGATTGYGRFTGGFGSRSLYNLGECQRIGYGPGGSCMVGGGSSSFRSISTGSSTRRCY</sequence>
<dbReference type="Ensembl" id="ENSSCAT00000012722.1">
    <property type="protein sequence ID" value="ENSSCAP00000011269.1"/>
    <property type="gene ID" value="ENSSCAG00000008484.1"/>
</dbReference>
<evidence type="ECO:0000313" key="1">
    <source>
        <dbReference type="Ensembl" id="ENSSCAP00000011269.1"/>
    </source>
</evidence>
<keyword evidence="2" id="KW-1185">Reference proteome</keyword>
<dbReference type="AlphaFoldDB" id="A0A8C9N1K4"/>
<proteinExistence type="predicted"/>
<protein>
    <submittedName>
        <fullName evidence="1">Uncharacterized protein</fullName>
    </submittedName>
</protein>
<evidence type="ECO:0000313" key="2">
    <source>
        <dbReference type="Proteomes" id="UP000694409"/>
    </source>
</evidence>